<feature type="compositionally biased region" description="Low complexity" evidence="1">
    <location>
        <begin position="75"/>
        <end position="88"/>
    </location>
</feature>
<feature type="compositionally biased region" description="Basic and acidic residues" evidence="1">
    <location>
        <begin position="1"/>
        <end position="21"/>
    </location>
</feature>
<dbReference type="PANTHER" id="PTHR15032:SF4">
    <property type="entry name" value="N-ACYL-PHOSPHATIDYLETHANOLAMINE-HYDROLYZING PHOSPHOLIPASE D"/>
    <property type="match status" value="1"/>
</dbReference>
<proteinExistence type="predicted"/>
<dbReference type="SUPFAM" id="SSF56281">
    <property type="entry name" value="Metallo-hydrolase/oxidoreductase"/>
    <property type="match status" value="1"/>
</dbReference>
<evidence type="ECO:0000313" key="2">
    <source>
        <dbReference type="EMBL" id="KAI1508824.1"/>
    </source>
</evidence>
<keyword evidence="3" id="KW-1185">Reference proteome</keyword>
<dbReference type="Pfam" id="PF13483">
    <property type="entry name" value="Lactamase_B_3"/>
    <property type="match status" value="1"/>
</dbReference>
<sequence length="204" mass="22927">MREVERAEKAAERARKVEAQHQKKSIQQAQQRKRKASRVLSPSNKRQKRAGAAHAGVQAGDELSATPAKVTSRQTNTTPPTVPVRTPTFLPSRTTPKLRATWLGHACYYIEFPSGFRVLFDPIFEDCCAPITIKSLKRYIPPPCGIEDLPIVDAVVISHNHYDHLSYPTIQRLQNKFPQAHFFAPPGNKAWFEKCGVSNVTELD</sequence>
<dbReference type="GO" id="GO:0070290">
    <property type="term" value="F:N-acylphosphatidylethanolamine-specific phospholipase D activity"/>
    <property type="evidence" value="ECO:0007669"/>
    <property type="project" value="TreeGrafter"/>
</dbReference>
<dbReference type="InterPro" id="IPR036866">
    <property type="entry name" value="RibonucZ/Hydroxyglut_hydro"/>
</dbReference>
<dbReference type="Gene3D" id="3.60.15.10">
    <property type="entry name" value="Ribonuclease Z/Hydroxyacylglutathione hydrolase-like"/>
    <property type="match status" value="1"/>
</dbReference>
<dbReference type="EMBL" id="NRDI02000023">
    <property type="protein sequence ID" value="KAI1508824.1"/>
    <property type="molecule type" value="Genomic_DNA"/>
</dbReference>
<dbReference type="GO" id="GO:0005737">
    <property type="term" value="C:cytoplasm"/>
    <property type="evidence" value="ECO:0007669"/>
    <property type="project" value="TreeGrafter"/>
</dbReference>
<organism evidence="2 3">
    <name type="scientific">Pyrenophora tritici-repentis</name>
    <dbReference type="NCBI Taxonomy" id="45151"/>
    <lineage>
        <taxon>Eukaryota</taxon>
        <taxon>Fungi</taxon>
        <taxon>Dikarya</taxon>
        <taxon>Ascomycota</taxon>
        <taxon>Pezizomycotina</taxon>
        <taxon>Dothideomycetes</taxon>
        <taxon>Pleosporomycetidae</taxon>
        <taxon>Pleosporales</taxon>
        <taxon>Pleosporineae</taxon>
        <taxon>Pleosporaceae</taxon>
        <taxon>Pyrenophora</taxon>
    </lineage>
</organism>
<dbReference type="PANTHER" id="PTHR15032">
    <property type="entry name" value="N-ACYL-PHOSPHATIDYLETHANOLAMINE-HYDROLYZING PHOSPHOLIPASE D"/>
    <property type="match status" value="1"/>
</dbReference>
<dbReference type="GO" id="GO:0070292">
    <property type="term" value="P:N-acylphosphatidylethanolamine metabolic process"/>
    <property type="evidence" value="ECO:0007669"/>
    <property type="project" value="TreeGrafter"/>
</dbReference>
<protein>
    <submittedName>
        <fullName evidence="2">Beta-lactamase superfamily domain containing protein</fullName>
    </submittedName>
</protein>
<name>A0A922N781_9PLEO</name>
<accession>A0A922N781</accession>
<feature type="region of interest" description="Disordered" evidence="1">
    <location>
        <begin position="1"/>
        <end position="90"/>
    </location>
</feature>
<evidence type="ECO:0000313" key="3">
    <source>
        <dbReference type="Proteomes" id="UP000249757"/>
    </source>
</evidence>
<comment type="caution">
    <text evidence="2">The sequence shown here is derived from an EMBL/GenBank/DDBJ whole genome shotgun (WGS) entry which is preliminary data.</text>
</comment>
<dbReference type="AlphaFoldDB" id="A0A922N781"/>
<reference evidence="3" key="1">
    <citation type="journal article" date="2022" name="Microb. Genom.">
        <title>A global pangenome for the wheat fungal pathogen Pyrenophora tritici-repentis and prediction of effector protein structural homology.</title>
        <authorList>
            <person name="Moolhuijzen P.M."/>
            <person name="See P.T."/>
            <person name="Shi G."/>
            <person name="Powell H.R."/>
            <person name="Cockram J."/>
            <person name="Jorgensen L.N."/>
            <person name="Benslimane H."/>
            <person name="Strelkov S.E."/>
            <person name="Turner J."/>
            <person name="Liu Z."/>
            <person name="Moffat C.S."/>
        </authorList>
    </citation>
    <scope>NUCLEOTIDE SEQUENCE [LARGE SCALE GENOMIC DNA]</scope>
</reference>
<dbReference type="GO" id="GO:0070291">
    <property type="term" value="P:N-acylethanolamine metabolic process"/>
    <property type="evidence" value="ECO:0007669"/>
    <property type="project" value="TreeGrafter"/>
</dbReference>
<evidence type="ECO:0000256" key="1">
    <source>
        <dbReference type="SAM" id="MobiDB-lite"/>
    </source>
</evidence>
<gene>
    <name evidence="2" type="ORF">Ptr86124_012123</name>
</gene>
<dbReference type="Proteomes" id="UP000249757">
    <property type="component" value="Unassembled WGS sequence"/>
</dbReference>